<gene>
    <name evidence="1" type="ORF">ACFQV2_11860</name>
</gene>
<comment type="caution">
    <text evidence="1">The sequence shown here is derived from an EMBL/GenBank/DDBJ whole genome shotgun (WGS) entry which is preliminary data.</text>
</comment>
<dbReference type="EMBL" id="JBHTEY010000004">
    <property type="protein sequence ID" value="MFC7614139.1"/>
    <property type="molecule type" value="Genomic_DNA"/>
</dbReference>
<evidence type="ECO:0000313" key="2">
    <source>
        <dbReference type="Proteomes" id="UP001596512"/>
    </source>
</evidence>
<reference evidence="2" key="1">
    <citation type="journal article" date="2019" name="Int. J. Syst. Evol. Microbiol.">
        <title>The Global Catalogue of Microorganisms (GCM) 10K type strain sequencing project: providing services to taxonomists for standard genome sequencing and annotation.</title>
        <authorList>
            <consortium name="The Broad Institute Genomics Platform"/>
            <consortium name="The Broad Institute Genome Sequencing Center for Infectious Disease"/>
            <person name="Wu L."/>
            <person name="Ma J."/>
        </authorList>
    </citation>
    <scope>NUCLEOTIDE SEQUENCE [LARGE SCALE GENOMIC DNA]</scope>
    <source>
        <strain evidence="2">JCM 17695</strain>
    </source>
</reference>
<dbReference type="Proteomes" id="UP001596512">
    <property type="component" value="Unassembled WGS sequence"/>
</dbReference>
<organism evidence="1 2">
    <name type="scientific">Actinokineospora soli</name>
    <dbReference type="NCBI Taxonomy" id="1048753"/>
    <lineage>
        <taxon>Bacteria</taxon>
        <taxon>Bacillati</taxon>
        <taxon>Actinomycetota</taxon>
        <taxon>Actinomycetes</taxon>
        <taxon>Pseudonocardiales</taxon>
        <taxon>Pseudonocardiaceae</taxon>
        <taxon>Actinokineospora</taxon>
    </lineage>
</organism>
<sequence length="172" mass="19482">MVNYCFKWNYADGAPGEPLTEAEARVKDGAGEEYTAIMEPRPGAQSPTLVTVVWKTGVVVVTFLDDPGRKATEYTFMKKTGESLFLTRISIWTYPSAEPGLRLSDSSTHETITYREDGYVKRVIKNKAERTQETVEYTDVPVSTNWEPVPAFGDYRSIARFERDQQVTNRIP</sequence>
<evidence type="ECO:0000313" key="1">
    <source>
        <dbReference type="EMBL" id="MFC7614139.1"/>
    </source>
</evidence>
<keyword evidence="2" id="KW-1185">Reference proteome</keyword>
<name>A0ABW2TKC6_9PSEU</name>
<proteinExistence type="predicted"/>
<evidence type="ECO:0008006" key="3">
    <source>
        <dbReference type="Google" id="ProtNLM"/>
    </source>
</evidence>
<protein>
    <recommendedName>
        <fullName evidence="3">YD repeat-containing protein</fullName>
    </recommendedName>
</protein>
<accession>A0ABW2TKC6</accession>